<evidence type="ECO:0000256" key="1">
    <source>
        <dbReference type="SAM" id="MobiDB-lite"/>
    </source>
</evidence>
<evidence type="ECO:0000313" key="4">
    <source>
        <dbReference type="Proteomes" id="UP000553957"/>
    </source>
</evidence>
<feature type="transmembrane region" description="Helical" evidence="2">
    <location>
        <begin position="6"/>
        <end position="26"/>
    </location>
</feature>
<proteinExistence type="predicted"/>
<dbReference type="EMBL" id="JACHKF010000001">
    <property type="protein sequence ID" value="MBB6569264.1"/>
    <property type="molecule type" value="Genomic_DNA"/>
</dbReference>
<evidence type="ECO:0000256" key="2">
    <source>
        <dbReference type="SAM" id="Phobius"/>
    </source>
</evidence>
<feature type="region of interest" description="Disordered" evidence="1">
    <location>
        <begin position="141"/>
        <end position="160"/>
    </location>
</feature>
<keyword evidence="2" id="KW-0812">Transmembrane</keyword>
<keyword evidence="2" id="KW-1133">Transmembrane helix</keyword>
<dbReference type="AlphaFoldDB" id="A0A841SHC2"/>
<name>A0A841SHC2_9ACTN</name>
<sequence>MGILVLLMVVVAGMALWGLVPTIVGLIKREGRTVCRGLARLCGLVAVGGYGYGLLMVELEASESSGGAGSWPPQACEQVGPMFAERVVEFKKSYLPLRFDCVLDDGTWYSGGVVPDGLMPVVLIAAAATVGLTVAARYGKGAGSTARSPRGAFRSASSGT</sequence>
<keyword evidence="2" id="KW-0472">Membrane</keyword>
<accession>A0A841SHC2</accession>
<dbReference type="Proteomes" id="UP000553957">
    <property type="component" value="Unassembled WGS sequence"/>
</dbReference>
<protein>
    <submittedName>
        <fullName evidence="3">Uncharacterized protein</fullName>
    </submittedName>
</protein>
<comment type="caution">
    <text evidence="3">The sequence shown here is derived from an EMBL/GenBank/DDBJ whole genome shotgun (WGS) entry which is preliminary data.</text>
</comment>
<reference evidence="3 4" key="1">
    <citation type="submission" date="2020-08" db="EMBL/GenBank/DDBJ databases">
        <title>Sequencing the genomes of 1000 actinobacteria strains.</title>
        <authorList>
            <person name="Klenk H.-P."/>
        </authorList>
    </citation>
    <scope>NUCLEOTIDE SEQUENCE [LARGE SCALE GENOMIC DNA]</scope>
    <source>
        <strain evidence="3 4">DSM 15626</strain>
    </source>
</reference>
<feature type="transmembrane region" description="Helical" evidence="2">
    <location>
        <begin position="118"/>
        <end position="138"/>
    </location>
</feature>
<organism evidence="3 4">
    <name type="scientific">Kribbella sandramycini</name>
    <dbReference type="NCBI Taxonomy" id="60450"/>
    <lineage>
        <taxon>Bacteria</taxon>
        <taxon>Bacillati</taxon>
        <taxon>Actinomycetota</taxon>
        <taxon>Actinomycetes</taxon>
        <taxon>Propionibacteriales</taxon>
        <taxon>Kribbellaceae</taxon>
        <taxon>Kribbella</taxon>
    </lineage>
</organism>
<gene>
    <name evidence="3" type="ORF">HNR71_004901</name>
</gene>
<feature type="transmembrane region" description="Helical" evidence="2">
    <location>
        <begin position="38"/>
        <end position="57"/>
    </location>
</feature>
<evidence type="ECO:0000313" key="3">
    <source>
        <dbReference type="EMBL" id="MBB6569264.1"/>
    </source>
</evidence>